<evidence type="ECO:0000256" key="3">
    <source>
        <dbReference type="ARBA" id="ARBA00022729"/>
    </source>
</evidence>
<dbReference type="Proteomes" id="UP000237481">
    <property type="component" value="Unassembled WGS sequence"/>
</dbReference>
<gene>
    <name evidence="11" type="ORF">TPAR_06951</name>
</gene>
<dbReference type="InterPro" id="IPR021109">
    <property type="entry name" value="Peptidase_aspartic_dom_sf"/>
</dbReference>
<keyword evidence="3 9" id="KW-0732">Signal</keyword>
<accession>A0A2S4KRN0</accession>
<dbReference type="GO" id="GO:0006508">
    <property type="term" value="P:proteolysis"/>
    <property type="evidence" value="ECO:0007669"/>
    <property type="project" value="UniProtKB-KW"/>
</dbReference>
<dbReference type="AlphaFoldDB" id="A0A2S4KRN0"/>
<keyword evidence="2 7" id="KW-0645">Protease</keyword>
<evidence type="ECO:0000256" key="9">
    <source>
        <dbReference type="SAM" id="SignalP"/>
    </source>
</evidence>
<dbReference type="PANTHER" id="PTHR47966">
    <property type="entry name" value="BETA-SITE APP-CLEAVING ENZYME, ISOFORM A-RELATED"/>
    <property type="match status" value="1"/>
</dbReference>
<dbReference type="PROSITE" id="PS51767">
    <property type="entry name" value="PEPTIDASE_A1"/>
    <property type="match status" value="1"/>
</dbReference>
<evidence type="ECO:0000256" key="4">
    <source>
        <dbReference type="ARBA" id="ARBA00022750"/>
    </source>
</evidence>
<dbReference type="InterPro" id="IPR033876">
    <property type="entry name" value="SAP-like"/>
</dbReference>
<sequence length="478" mass="50255">MRLSQCSISTLALSSSALGQVVQWDIAKRDALLPRLRRRDGSSFNSSLTNDIQRGGYFTTVHVGSSGQELSLQLDTGSSDVWVPSNNAATCRNKADGGCPLGSFDSSKSSTFDDFGQGLFDILYQDNSSSKGDYFGDRFQIGTASLDNLTMGLGLETSIPYGLIGVGYVNNEASISTTRATYPNLPVALEHAGLIKTVAYSLWLNDLSASTGSILFGGIDTEKYVGQLTKLPVLLNKRVNNDTAFAVSMYSLEAASPSGSDTLTSSDLPIPVVLDSGTSLTYLPQDMASQAWQEVGAVWDSDAQAPLLPCSFANHAGHFSFVFTGPQGPRINVTMDELVLALTNGPAPTFTSGPYRGKTVCEFGIQNQTGPPFLLGDTFLRSAYVVYDLVNNEIGIAATDFNSTKSNVVPFASDGAAIPSATAVSDQGSGTPPPQATQTGMNASKGFQAESAAVLQSPLSEPGLVVMGVAMAYVLIGS</sequence>
<dbReference type="PROSITE" id="PS00141">
    <property type="entry name" value="ASP_PROTEASE"/>
    <property type="match status" value="1"/>
</dbReference>
<evidence type="ECO:0000256" key="7">
    <source>
        <dbReference type="RuleBase" id="RU000454"/>
    </source>
</evidence>
<dbReference type="InterPro" id="IPR001969">
    <property type="entry name" value="Aspartic_peptidase_AS"/>
</dbReference>
<evidence type="ECO:0000259" key="10">
    <source>
        <dbReference type="PROSITE" id="PS51767"/>
    </source>
</evidence>
<dbReference type="InterPro" id="IPR001461">
    <property type="entry name" value="Aspartic_peptidase_A1"/>
</dbReference>
<reference evidence="11 12" key="1">
    <citation type="submission" date="2018-01" db="EMBL/GenBank/DDBJ databases">
        <title>Harnessing the power of phylogenomics to disentangle the directionality and signatures of interkingdom host jumping in the parasitic fungal genus Tolypocladium.</title>
        <authorList>
            <person name="Quandt C.A."/>
            <person name="Patterson W."/>
            <person name="Spatafora J.W."/>
        </authorList>
    </citation>
    <scope>NUCLEOTIDE SEQUENCE [LARGE SCALE GENOMIC DNA]</scope>
    <source>
        <strain evidence="11 12">NRBC 100945</strain>
    </source>
</reference>
<proteinExistence type="inferred from homology"/>
<feature type="signal peptide" evidence="9">
    <location>
        <begin position="1"/>
        <end position="19"/>
    </location>
</feature>
<dbReference type="GO" id="GO:0003746">
    <property type="term" value="F:translation elongation factor activity"/>
    <property type="evidence" value="ECO:0007669"/>
    <property type="project" value="UniProtKB-KW"/>
</dbReference>
<evidence type="ECO:0000256" key="2">
    <source>
        <dbReference type="ARBA" id="ARBA00022670"/>
    </source>
</evidence>
<feature type="active site" evidence="6">
    <location>
        <position position="75"/>
    </location>
</feature>
<feature type="active site" evidence="6">
    <location>
        <position position="275"/>
    </location>
</feature>
<evidence type="ECO:0000256" key="5">
    <source>
        <dbReference type="ARBA" id="ARBA00022801"/>
    </source>
</evidence>
<dbReference type="CDD" id="cd05474">
    <property type="entry name" value="SAP_like"/>
    <property type="match status" value="1"/>
</dbReference>
<organism evidence="11 12">
    <name type="scientific">Tolypocladium paradoxum</name>
    <dbReference type="NCBI Taxonomy" id="94208"/>
    <lineage>
        <taxon>Eukaryota</taxon>
        <taxon>Fungi</taxon>
        <taxon>Dikarya</taxon>
        <taxon>Ascomycota</taxon>
        <taxon>Pezizomycotina</taxon>
        <taxon>Sordariomycetes</taxon>
        <taxon>Hypocreomycetidae</taxon>
        <taxon>Hypocreales</taxon>
        <taxon>Ophiocordycipitaceae</taxon>
        <taxon>Tolypocladium</taxon>
    </lineage>
</organism>
<dbReference type="SUPFAM" id="SSF50630">
    <property type="entry name" value="Acid proteases"/>
    <property type="match status" value="1"/>
</dbReference>
<keyword evidence="4 7" id="KW-0064">Aspartyl protease</keyword>
<dbReference type="OrthoDB" id="771136at2759"/>
<dbReference type="EMBL" id="PKSG01000779">
    <property type="protein sequence ID" value="POR32849.1"/>
    <property type="molecule type" value="Genomic_DNA"/>
</dbReference>
<protein>
    <submittedName>
        <fullName evidence="11">Elongation factor G, mitochondrial</fullName>
    </submittedName>
</protein>
<dbReference type="STRING" id="94208.A0A2S4KRN0"/>
<evidence type="ECO:0000256" key="6">
    <source>
        <dbReference type="PIRSR" id="PIRSR601461-1"/>
    </source>
</evidence>
<comment type="similarity">
    <text evidence="1 7">Belongs to the peptidase A1 family.</text>
</comment>
<dbReference type="GO" id="GO:0004190">
    <property type="term" value="F:aspartic-type endopeptidase activity"/>
    <property type="evidence" value="ECO:0007669"/>
    <property type="project" value="UniProtKB-KW"/>
</dbReference>
<evidence type="ECO:0000313" key="12">
    <source>
        <dbReference type="Proteomes" id="UP000237481"/>
    </source>
</evidence>
<feature type="chain" id="PRO_5015653094" evidence="9">
    <location>
        <begin position="20"/>
        <end position="478"/>
    </location>
</feature>
<dbReference type="PANTHER" id="PTHR47966:SF65">
    <property type="entry name" value="ASPARTIC-TYPE ENDOPEPTIDASE"/>
    <property type="match status" value="1"/>
</dbReference>
<evidence type="ECO:0000256" key="8">
    <source>
        <dbReference type="SAM" id="MobiDB-lite"/>
    </source>
</evidence>
<keyword evidence="11" id="KW-0251">Elongation factor</keyword>
<name>A0A2S4KRN0_9HYPO</name>
<feature type="region of interest" description="Disordered" evidence="8">
    <location>
        <begin position="422"/>
        <end position="441"/>
    </location>
</feature>
<dbReference type="InterPro" id="IPR033121">
    <property type="entry name" value="PEPTIDASE_A1"/>
</dbReference>
<comment type="caution">
    <text evidence="11">The sequence shown here is derived from an EMBL/GenBank/DDBJ whole genome shotgun (WGS) entry which is preliminary data.</text>
</comment>
<feature type="domain" description="Peptidase A1" evidence="10">
    <location>
        <begin position="57"/>
        <end position="397"/>
    </location>
</feature>
<keyword evidence="12" id="KW-1185">Reference proteome</keyword>
<dbReference type="Gene3D" id="2.40.70.10">
    <property type="entry name" value="Acid Proteases"/>
    <property type="match status" value="2"/>
</dbReference>
<keyword evidence="11" id="KW-0648">Protein biosynthesis</keyword>
<evidence type="ECO:0000256" key="1">
    <source>
        <dbReference type="ARBA" id="ARBA00007447"/>
    </source>
</evidence>
<keyword evidence="5 7" id="KW-0378">Hydrolase</keyword>
<dbReference type="Pfam" id="PF00026">
    <property type="entry name" value="Asp"/>
    <property type="match status" value="1"/>
</dbReference>
<dbReference type="PRINTS" id="PR00792">
    <property type="entry name" value="PEPSIN"/>
</dbReference>
<evidence type="ECO:0000313" key="11">
    <source>
        <dbReference type="EMBL" id="POR32849.1"/>
    </source>
</evidence>